<dbReference type="BioCyc" id="JESP1508404:G14D9-13374-MONOMER"/>
<evidence type="ECO:0000256" key="1">
    <source>
        <dbReference type="SAM" id="Phobius"/>
    </source>
</evidence>
<reference evidence="2 3" key="1">
    <citation type="submission" date="2014-08" db="EMBL/GenBank/DDBJ databases">
        <title>Complete genome of a marine bacteria Jeotgalibacillus malaysiensis.</title>
        <authorList>
            <person name="Yaakop A.S."/>
            <person name="Chan K.-G."/>
            <person name="Goh K.M."/>
        </authorList>
    </citation>
    <scope>NUCLEOTIDE SEQUENCE [LARGE SCALE GENOMIC DNA]</scope>
    <source>
        <strain evidence="2 3">D5</strain>
        <plasmid evidence="3">Plasmid</plasmid>
    </source>
</reference>
<feature type="transmembrane region" description="Helical" evidence="1">
    <location>
        <begin position="209"/>
        <end position="228"/>
    </location>
</feature>
<proteinExistence type="predicted"/>
<dbReference type="AlphaFoldDB" id="A0A0B5AY03"/>
<keyword evidence="1" id="KW-0812">Transmembrane</keyword>
<dbReference type="Proteomes" id="UP000031449">
    <property type="component" value="Plasmid unnamed"/>
</dbReference>
<keyword evidence="3" id="KW-1185">Reference proteome</keyword>
<keyword evidence="1" id="KW-1133">Transmembrane helix</keyword>
<accession>A0A0B5AY03</accession>
<keyword evidence="2" id="KW-0614">Plasmid</keyword>
<feature type="transmembrane region" description="Helical" evidence="1">
    <location>
        <begin position="114"/>
        <end position="138"/>
    </location>
</feature>
<geneLocation type="plasmid" evidence="3"/>
<feature type="transmembrane region" description="Helical" evidence="1">
    <location>
        <begin position="12"/>
        <end position="38"/>
    </location>
</feature>
<dbReference type="HOGENOM" id="CLU_080089_0_0_9"/>
<evidence type="ECO:0000313" key="3">
    <source>
        <dbReference type="Proteomes" id="UP000031449"/>
    </source>
</evidence>
<sequence length="277" mass="31001">MLSNGQEFLDTLFVSSLLTLTQMFSYLSIFLIIGFAIAKMEEKRNRWIRASVGVKGIYTTALIGVPIHELGHAIMCLVFGHHVDKIKFVQFGDPHGTMGYVNHSYDPKNLFHRIGMFFIGVAPIMMGIFSITVAYRLLLPESFELWWEKITKSDTATESLLATFSVVPSLFTGDNLSSLSLYLFLGFSIAVASHMTLSPPDIKGARSGLFFIFIIGTLINMFYVPHMYDVNVSDLFINDYNLFIYSVSLIALLFSGVATGIAFILYKIRNVVKGTPQ</sequence>
<evidence type="ECO:0000313" key="2">
    <source>
        <dbReference type="EMBL" id="AJD93408.1"/>
    </source>
</evidence>
<name>A0A0B5AY03_9BACL</name>
<protein>
    <submittedName>
        <fullName evidence="2">Uncharacterized protein</fullName>
    </submittedName>
</protein>
<dbReference type="OrthoDB" id="258743at2"/>
<gene>
    <name evidence="2" type="ORF">JMA_40900</name>
</gene>
<dbReference type="KEGG" id="jeo:JMA_40900"/>
<feature type="transmembrane region" description="Helical" evidence="1">
    <location>
        <begin position="179"/>
        <end position="197"/>
    </location>
</feature>
<organism evidence="2 3">
    <name type="scientific">Jeotgalibacillus malaysiensis</name>
    <dbReference type="NCBI Taxonomy" id="1508404"/>
    <lineage>
        <taxon>Bacteria</taxon>
        <taxon>Bacillati</taxon>
        <taxon>Bacillota</taxon>
        <taxon>Bacilli</taxon>
        <taxon>Bacillales</taxon>
        <taxon>Caryophanaceae</taxon>
        <taxon>Jeotgalibacillus</taxon>
    </lineage>
</organism>
<keyword evidence="1" id="KW-0472">Membrane</keyword>
<dbReference type="EMBL" id="CP009417">
    <property type="protein sequence ID" value="AJD93408.1"/>
    <property type="molecule type" value="Genomic_DNA"/>
</dbReference>
<feature type="transmembrane region" description="Helical" evidence="1">
    <location>
        <begin position="240"/>
        <end position="266"/>
    </location>
</feature>